<organism evidence="1 2">
    <name type="scientific">Leptonema illini DSM 21528</name>
    <dbReference type="NCBI Taxonomy" id="929563"/>
    <lineage>
        <taxon>Bacteria</taxon>
        <taxon>Pseudomonadati</taxon>
        <taxon>Spirochaetota</taxon>
        <taxon>Spirochaetia</taxon>
        <taxon>Leptospirales</taxon>
        <taxon>Leptospiraceae</taxon>
        <taxon>Leptonema</taxon>
    </lineage>
</organism>
<dbReference type="STRING" id="183.GCA_002009735_02939"/>
<dbReference type="AlphaFoldDB" id="H2CKJ5"/>
<dbReference type="HOGENOM" id="CLU_2330326_0_0_12"/>
<dbReference type="Proteomes" id="UP000005737">
    <property type="component" value="Unassembled WGS sequence"/>
</dbReference>
<name>H2CKJ5_9LEPT</name>
<accession>H2CKJ5</accession>
<gene>
    <name evidence="1" type="ORF">Lepil_0343</name>
</gene>
<dbReference type="EMBL" id="JH597773">
    <property type="protein sequence ID" value="EHQ05050.1"/>
    <property type="molecule type" value="Genomic_DNA"/>
</dbReference>
<sequence>MSIRSLGIPLVRGFEERLSGLILLKYKPFWLGLKLGFICLGHAGMVYDVIAGNTVSHLYSMAQLGLDDIFELLGVAFFVWKGLGLVLEKVYSEYERKL</sequence>
<evidence type="ECO:0000313" key="1">
    <source>
        <dbReference type="EMBL" id="EHQ05050.1"/>
    </source>
</evidence>
<reference evidence="1 2" key="1">
    <citation type="submission" date="2011-10" db="EMBL/GenBank/DDBJ databases">
        <title>The Improved High-Quality Draft genome of Leptonema illini DSM 21528.</title>
        <authorList>
            <consortium name="US DOE Joint Genome Institute (JGI-PGF)"/>
            <person name="Lucas S."/>
            <person name="Copeland A."/>
            <person name="Lapidus A."/>
            <person name="Glavina del Rio T."/>
            <person name="Dalin E."/>
            <person name="Tice H."/>
            <person name="Bruce D."/>
            <person name="Goodwin L."/>
            <person name="Pitluck S."/>
            <person name="Peters L."/>
            <person name="Mikhailova N."/>
            <person name="Held B."/>
            <person name="Kyrpides N."/>
            <person name="Mavromatis K."/>
            <person name="Ivanova N."/>
            <person name="Markowitz V."/>
            <person name="Cheng J.-F."/>
            <person name="Hugenholtz P."/>
            <person name="Woyke T."/>
            <person name="Wu D."/>
            <person name="Gronow S."/>
            <person name="Wellnitz S."/>
            <person name="Brambilla E.-M."/>
            <person name="Klenk H.-P."/>
            <person name="Eisen J.A."/>
        </authorList>
    </citation>
    <scope>NUCLEOTIDE SEQUENCE [LARGE SCALE GENOMIC DNA]</scope>
    <source>
        <strain evidence="1 2">DSM 21528</strain>
    </source>
</reference>
<protein>
    <submittedName>
        <fullName evidence="1">Uncharacterized protein</fullName>
    </submittedName>
</protein>
<evidence type="ECO:0000313" key="2">
    <source>
        <dbReference type="Proteomes" id="UP000005737"/>
    </source>
</evidence>
<keyword evidence="2" id="KW-1185">Reference proteome</keyword>
<proteinExistence type="predicted"/>